<comment type="similarity">
    <text evidence="7">Belongs to the cation transport ATPase (P-type) (TC 3.A.3) family. Type IB subfamily.</text>
</comment>
<reference evidence="10 12" key="1">
    <citation type="submission" date="2020-01" db="EMBL/GenBank/DDBJ databases">
        <authorList>
            <consortium name="DOE Joint Genome Institute"/>
            <person name="Haridas S."/>
            <person name="Albert R."/>
            <person name="Binder M."/>
            <person name="Bloem J."/>
            <person name="Labutti K."/>
            <person name="Salamov A."/>
            <person name="Andreopoulos B."/>
            <person name="Baker S.E."/>
            <person name="Barry K."/>
            <person name="Bills G."/>
            <person name="Bluhm B.H."/>
            <person name="Cannon C."/>
            <person name="Castanera R."/>
            <person name="Culley D.E."/>
            <person name="Daum C."/>
            <person name="Ezra D."/>
            <person name="Gonzalez J.B."/>
            <person name="Henrissat B."/>
            <person name="Kuo A."/>
            <person name="Liang C."/>
            <person name="Lipzen A."/>
            <person name="Lutzoni F."/>
            <person name="Magnuson J."/>
            <person name="Mondo S."/>
            <person name="Nolan M."/>
            <person name="Ohm R."/>
            <person name="Pangilinan J."/>
            <person name="Park H.-J."/>
            <person name="Ramirez L."/>
            <person name="Alfaro M."/>
            <person name="Sun H."/>
            <person name="Tritt A."/>
            <person name="Yoshinaga Y."/>
            <person name="Zwiers L.-H."/>
            <person name="Turgeon B.G."/>
            <person name="Goodwin S.B."/>
            <person name="Spatafora J.W."/>
            <person name="Crous P.W."/>
            <person name="Grigoriev I.V."/>
        </authorList>
    </citation>
    <scope>NUCLEOTIDE SEQUENCE</scope>
    <source>
        <strain evidence="10 12">CBS 781.70</strain>
    </source>
</reference>
<dbReference type="InterPro" id="IPR027256">
    <property type="entry name" value="P-typ_ATPase_IB"/>
</dbReference>
<feature type="transmembrane region" description="Helical" evidence="7">
    <location>
        <begin position="484"/>
        <end position="510"/>
    </location>
</feature>
<feature type="transmembrane region" description="Helical" evidence="7">
    <location>
        <begin position="522"/>
        <end position="548"/>
    </location>
</feature>
<evidence type="ECO:0000256" key="8">
    <source>
        <dbReference type="SAM" id="MobiDB-lite"/>
    </source>
</evidence>
<feature type="transmembrane region" description="Helical" evidence="7">
    <location>
        <begin position="914"/>
        <end position="936"/>
    </location>
</feature>
<dbReference type="PROSITE" id="PS50846">
    <property type="entry name" value="HMA_2"/>
    <property type="match status" value="1"/>
</dbReference>
<evidence type="ECO:0000256" key="2">
    <source>
        <dbReference type="ARBA" id="ARBA00022692"/>
    </source>
</evidence>
<dbReference type="SFLD" id="SFLDF00027">
    <property type="entry name" value="p-type_atpase"/>
    <property type="match status" value="1"/>
</dbReference>
<gene>
    <name evidence="10 12" type="ORF">P152DRAFT_469002</name>
</gene>
<dbReference type="GeneID" id="54421431"/>
<keyword evidence="6 7" id="KW-0472">Membrane</keyword>
<feature type="compositionally biased region" description="Basic and acidic residues" evidence="8">
    <location>
        <begin position="39"/>
        <end position="53"/>
    </location>
</feature>
<name>A0A6G1FRW7_9PEZI</name>
<evidence type="ECO:0000256" key="3">
    <source>
        <dbReference type="ARBA" id="ARBA00022723"/>
    </source>
</evidence>
<dbReference type="InterPro" id="IPR044492">
    <property type="entry name" value="P_typ_ATPase_HD_dom"/>
</dbReference>
<feature type="domain" description="HMA" evidence="9">
    <location>
        <begin position="76"/>
        <end position="140"/>
    </location>
</feature>
<dbReference type="OrthoDB" id="432719at2759"/>
<dbReference type="InterPro" id="IPR017969">
    <property type="entry name" value="Heavy-metal-associated_CS"/>
</dbReference>
<dbReference type="InterPro" id="IPR001757">
    <property type="entry name" value="P_typ_ATPase"/>
</dbReference>
<sequence length="947" mass="102029">MEAPDHSYDEGIDFHNQLRCRSTECLGVEESTPCCGHSGRSEHSGHSSKDSNSKDGGIVSFNGASLDVEKGPPIVEHVVISVQGMTCSGCERQLERSLQGTPEVLGNIKISLVLSRAEFDLDVGRLSIGELLSRLHKQTSYKYHQIFEQADGQVLDVVPPRDEDYSISQKPFPNGVTDISATPEGYLRISFDAHIVGARTLAEQSFGHELALAPPNQDPSIVAGKKQVKKEGLLFCGAAMLTIPVLIMAWAPLPEDKSQSLAYNCTSFALATIIQCGVAWEFYPKAFRDLFYSRIVELALLIALSTSAAYIYSVVAFAHYLSGHPLKTGEFFETSTLLITLIMLGRFISEYSRQRATESVSIRSLQESSALLISEEDPRHTQSIDSRLLQYGDLFRVPPDSRITTDGIVTFGGSEVDESMVTGESRLVAKGVGSRVIAGSINRSGALDVKLTKLPSENTIHEIATLVDRGELEKPRTQEIADAIAGWFVPLVVVITLVVFLVQFLVRVYVEKVSRGEAAANALTFAIATLVVSCPCAIGLAVPMVVVITRGVAAKMGVVFKDPLAIENARNMKHIVFDKTGTLTEENMSVVAEHLLNAKTKEAEKDGPTCPDACCEPATNESKPESKDELAAAAPKSLLLGLIEGSKHPVSQAVATHLRSHGVLPAHIHNIVSVPGKGIEGEYQGKPVLAGNPAWFSADKHPDVLTIHQQRLSVLCFSINGTIAAVYGLENPLRREAPEVIRAFQKRGVTVHIVSGDNSATVLDVAGRLGILSQYVKAQASPAAKQEYLRDLLSSGAQAKRRRNGTSKGGPIVVFCGDGTNDAPALRLASIASTTPRTLSASTSLNSEVASAAADVVLVHPDLRGLLILQDVSASAWWRIVLNFVWAGLYNVVALLGAAGAFEKVRGGKGWRIPPAFAAVGELVSVLPVVAVAVTLRWRWRRGRWGQ</sequence>
<dbReference type="GO" id="GO:0016020">
    <property type="term" value="C:membrane"/>
    <property type="evidence" value="ECO:0007669"/>
    <property type="project" value="UniProtKB-SubCell"/>
</dbReference>
<feature type="transmembrane region" description="Helical" evidence="7">
    <location>
        <begin position="295"/>
        <end position="319"/>
    </location>
</feature>
<dbReference type="Pfam" id="PF00122">
    <property type="entry name" value="E1-E2_ATPase"/>
    <property type="match status" value="1"/>
</dbReference>
<reference evidence="12" key="2">
    <citation type="submission" date="2020-04" db="EMBL/GenBank/DDBJ databases">
        <authorList>
            <consortium name="NCBI Genome Project"/>
        </authorList>
    </citation>
    <scope>NUCLEOTIDE SEQUENCE</scope>
    <source>
        <strain evidence="12">CBS 781.70</strain>
    </source>
</reference>
<dbReference type="InterPro" id="IPR023214">
    <property type="entry name" value="HAD_sf"/>
</dbReference>
<dbReference type="CDD" id="cd00371">
    <property type="entry name" value="HMA"/>
    <property type="match status" value="1"/>
</dbReference>
<evidence type="ECO:0000256" key="7">
    <source>
        <dbReference type="RuleBase" id="RU362081"/>
    </source>
</evidence>
<dbReference type="SUPFAM" id="SSF56784">
    <property type="entry name" value="HAD-like"/>
    <property type="match status" value="1"/>
</dbReference>
<dbReference type="SFLD" id="SFLDS00003">
    <property type="entry name" value="Haloacid_Dehalogenase"/>
    <property type="match status" value="1"/>
</dbReference>
<dbReference type="PANTHER" id="PTHR46594:SF4">
    <property type="entry name" value="P-TYPE CATION-TRANSPORTING ATPASE"/>
    <property type="match status" value="1"/>
</dbReference>
<dbReference type="PRINTS" id="PR00119">
    <property type="entry name" value="CATATPASE"/>
</dbReference>
<dbReference type="GO" id="GO:0019829">
    <property type="term" value="F:ATPase-coupled monoatomic cation transmembrane transporter activity"/>
    <property type="evidence" value="ECO:0007669"/>
    <property type="project" value="InterPro"/>
</dbReference>
<dbReference type="SFLD" id="SFLDG00002">
    <property type="entry name" value="C1.7:_P-type_atpase_like"/>
    <property type="match status" value="1"/>
</dbReference>
<feature type="transmembrane region" description="Helical" evidence="7">
    <location>
        <begin position="261"/>
        <end position="283"/>
    </location>
</feature>
<organism evidence="10">
    <name type="scientific">Eremomyces bilateralis CBS 781.70</name>
    <dbReference type="NCBI Taxonomy" id="1392243"/>
    <lineage>
        <taxon>Eukaryota</taxon>
        <taxon>Fungi</taxon>
        <taxon>Dikarya</taxon>
        <taxon>Ascomycota</taxon>
        <taxon>Pezizomycotina</taxon>
        <taxon>Dothideomycetes</taxon>
        <taxon>Dothideomycetes incertae sedis</taxon>
        <taxon>Eremomycetales</taxon>
        <taxon>Eremomycetaceae</taxon>
        <taxon>Eremomyces</taxon>
    </lineage>
</organism>
<dbReference type="GO" id="GO:0016887">
    <property type="term" value="F:ATP hydrolysis activity"/>
    <property type="evidence" value="ECO:0007669"/>
    <property type="project" value="InterPro"/>
</dbReference>
<evidence type="ECO:0000256" key="6">
    <source>
        <dbReference type="ARBA" id="ARBA00023136"/>
    </source>
</evidence>
<dbReference type="Gene3D" id="3.30.70.100">
    <property type="match status" value="1"/>
</dbReference>
<dbReference type="SUPFAM" id="SSF55008">
    <property type="entry name" value="HMA, heavy metal-associated domain"/>
    <property type="match status" value="1"/>
</dbReference>
<keyword evidence="7" id="KW-0067">ATP-binding</keyword>
<evidence type="ECO:0000256" key="5">
    <source>
        <dbReference type="ARBA" id="ARBA00022989"/>
    </source>
</evidence>
<dbReference type="PROSITE" id="PS01047">
    <property type="entry name" value="HMA_1"/>
    <property type="match status" value="1"/>
</dbReference>
<dbReference type="RefSeq" id="XP_033530050.1">
    <property type="nucleotide sequence ID" value="XM_033680861.1"/>
</dbReference>
<reference evidence="12" key="3">
    <citation type="submission" date="2025-04" db="UniProtKB">
        <authorList>
            <consortium name="RefSeq"/>
        </authorList>
    </citation>
    <scope>IDENTIFICATION</scope>
    <source>
        <strain evidence="12">CBS 781.70</strain>
    </source>
</reference>
<dbReference type="Pfam" id="PF00702">
    <property type="entry name" value="Hydrolase"/>
    <property type="match status" value="1"/>
</dbReference>
<feature type="transmembrane region" description="Helical" evidence="7">
    <location>
        <begin position="880"/>
        <end position="902"/>
    </location>
</feature>
<evidence type="ECO:0000313" key="10">
    <source>
        <dbReference type="EMBL" id="KAF1808419.1"/>
    </source>
</evidence>
<accession>A0A6G1FRW7</accession>
<dbReference type="InterPro" id="IPR023299">
    <property type="entry name" value="ATPase_P-typ_cyto_dom_N"/>
</dbReference>
<dbReference type="PANTHER" id="PTHR46594">
    <property type="entry name" value="P-TYPE CATION-TRANSPORTING ATPASE"/>
    <property type="match status" value="1"/>
</dbReference>
<proteinExistence type="inferred from homology"/>
<dbReference type="InterPro" id="IPR059000">
    <property type="entry name" value="ATPase_P-type_domA"/>
</dbReference>
<keyword evidence="2 7" id="KW-0812">Transmembrane</keyword>
<evidence type="ECO:0000313" key="12">
    <source>
        <dbReference type="RefSeq" id="XP_033530050.1"/>
    </source>
</evidence>
<dbReference type="NCBIfam" id="TIGR01525">
    <property type="entry name" value="ATPase-IB_hvy"/>
    <property type="match status" value="1"/>
</dbReference>
<keyword evidence="3 7" id="KW-0479">Metal-binding</keyword>
<evidence type="ECO:0000256" key="1">
    <source>
        <dbReference type="ARBA" id="ARBA00004370"/>
    </source>
</evidence>
<feature type="region of interest" description="Disordered" evidence="8">
    <location>
        <begin position="36"/>
        <end position="56"/>
    </location>
</feature>
<dbReference type="SUPFAM" id="SSF81665">
    <property type="entry name" value="Calcium ATPase, transmembrane domain M"/>
    <property type="match status" value="1"/>
</dbReference>
<keyword evidence="7" id="KW-0547">Nucleotide-binding</keyword>
<feature type="transmembrane region" description="Helical" evidence="7">
    <location>
        <begin position="331"/>
        <end position="349"/>
    </location>
</feature>
<keyword evidence="5 7" id="KW-1133">Transmembrane helix</keyword>
<feature type="transmembrane region" description="Helical" evidence="7">
    <location>
        <begin position="232"/>
        <end position="249"/>
    </location>
</feature>
<evidence type="ECO:0000313" key="11">
    <source>
        <dbReference type="Proteomes" id="UP000504638"/>
    </source>
</evidence>
<dbReference type="Gene3D" id="2.70.150.10">
    <property type="entry name" value="Calcium-transporting ATPase, cytoplasmic transduction domain A"/>
    <property type="match status" value="1"/>
</dbReference>
<dbReference type="AlphaFoldDB" id="A0A6G1FRW7"/>
<dbReference type="SUPFAM" id="SSF81653">
    <property type="entry name" value="Calcium ATPase, transduction domain A"/>
    <property type="match status" value="1"/>
</dbReference>
<dbReference type="Proteomes" id="UP000504638">
    <property type="component" value="Unplaced"/>
</dbReference>
<dbReference type="Pfam" id="PF00403">
    <property type="entry name" value="HMA"/>
    <property type="match status" value="1"/>
</dbReference>
<dbReference type="Gene3D" id="3.40.1110.10">
    <property type="entry name" value="Calcium-transporting ATPase, cytoplasmic domain N"/>
    <property type="match status" value="1"/>
</dbReference>
<comment type="subcellular location">
    <subcellularLocation>
        <location evidence="1 7">Membrane</location>
    </subcellularLocation>
</comment>
<dbReference type="InterPro" id="IPR008250">
    <property type="entry name" value="ATPase_P-typ_transduc_dom_A_sf"/>
</dbReference>
<evidence type="ECO:0000259" key="9">
    <source>
        <dbReference type="PROSITE" id="PS50846"/>
    </source>
</evidence>
<keyword evidence="4" id="KW-1278">Translocase</keyword>
<dbReference type="InterPro" id="IPR018303">
    <property type="entry name" value="ATPase_P-typ_P_site"/>
</dbReference>
<dbReference type="PROSITE" id="PS00154">
    <property type="entry name" value="ATPASE_E1_E2"/>
    <property type="match status" value="1"/>
</dbReference>
<dbReference type="GO" id="GO:0046872">
    <property type="term" value="F:metal ion binding"/>
    <property type="evidence" value="ECO:0007669"/>
    <property type="project" value="UniProtKB-KW"/>
</dbReference>
<protein>
    <submittedName>
        <fullName evidence="10 12">Heavy metal translocatin</fullName>
    </submittedName>
</protein>
<dbReference type="GO" id="GO:0005524">
    <property type="term" value="F:ATP binding"/>
    <property type="evidence" value="ECO:0007669"/>
    <property type="project" value="UniProtKB-UniRule"/>
</dbReference>
<dbReference type="InterPro" id="IPR036163">
    <property type="entry name" value="HMA_dom_sf"/>
</dbReference>
<dbReference type="InterPro" id="IPR023298">
    <property type="entry name" value="ATPase_P-typ_TM_dom_sf"/>
</dbReference>
<dbReference type="EMBL" id="ML975184">
    <property type="protein sequence ID" value="KAF1808419.1"/>
    <property type="molecule type" value="Genomic_DNA"/>
</dbReference>
<dbReference type="NCBIfam" id="TIGR01494">
    <property type="entry name" value="ATPase_P-type"/>
    <property type="match status" value="2"/>
</dbReference>
<dbReference type="Gene3D" id="3.40.50.1000">
    <property type="entry name" value="HAD superfamily/HAD-like"/>
    <property type="match status" value="1"/>
</dbReference>
<dbReference type="InterPro" id="IPR006121">
    <property type="entry name" value="HMA_dom"/>
</dbReference>
<keyword evidence="11" id="KW-1185">Reference proteome</keyword>
<evidence type="ECO:0000256" key="4">
    <source>
        <dbReference type="ARBA" id="ARBA00022967"/>
    </source>
</evidence>
<dbReference type="Pfam" id="PF24534">
    <property type="entry name" value="HMA_PCA1"/>
    <property type="match status" value="1"/>
</dbReference>
<dbReference type="InterPro" id="IPR056236">
    <property type="entry name" value="HMA_PCA1"/>
</dbReference>
<dbReference type="InterPro" id="IPR036412">
    <property type="entry name" value="HAD-like_sf"/>
</dbReference>